<evidence type="ECO:0000313" key="5">
    <source>
        <dbReference type="Proteomes" id="UP001396646"/>
    </source>
</evidence>
<dbReference type="PANTHER" id="PTHR16301">
    <property type="entry name" value="IMPACT-RELATED"/>
    <property type="match status" value="1"/>
</dbReference>
<dbReference type="InterPro" id="IPR036956">
    <property type="entry name" value="Impact_N_sf"/>
</dbReference>
<dbReference type="InterPro" id="IPR023582">
    <property type="entry name" value="Impact"/>
</dbReference>
<accession>A0ABU9KXW7</accession>
<organism evidence="4 5">
    <name type="scientific">Methanococcoides cohabitans</name>
    <dbReference type="NCBI Taxonomy" id="3136559"/>
    <lineage>
        <taxon>Archaea</taxon>
        <taxon>Methanobacteriati</taxon>
        <taxon>Methanobacteriota</taxon>
        <taxon>Stenosarchaea group</taxon>
        <taxon>Methanomicrobia</taxon>
        <taxon>Methanosarcinales</taxon>
        <taxon>Methanosarcinaceae</taxon>
        <taxon>Methanococcoides</taxon>
    </lineage>
</organism>
<protein>
    <submittedName>
        <fullName evidence="4">YigZ family protein</fullName>
    </submittedName>
</protein>
<dbReference type="Proteomes" id="UP001396646">
    <property type="component" value="Unassembled WGS sequence"/>
</dbReference>
<feature type="domain" description="Impact N-terminal" evidence="2">
    <location>
        <begin position="16"/>
        <end position="122"/>
    </location>
</feature>
<dbReference type="InterPro" id="IPR035647">
    <property type="entry name" value="EFG_III/V"/>
</dbReference>
<gene>
    <name evidence="4" type="ORF">WOA13_09960</name>
</gene>
<evidence type="ECO:0000313" key="4">
    <source>
        <dbReference type="EMBL" id="MEL4306144.1"/>
    </source>
</evidence>
<name>A0ABU9KXW7_9EURY</name>
<dbReference type="InterPro" id="IPR015269">
    <property type="entry name" value="UPF0029_Impact_C"/>
</dbReference>
<dbReference type="Pfam" id="PF01205">
    <property type="entry name" value="Impact_N"/>
    <property type="match status" value="1"/>
</dbReference>
<proteinExistence type="inferred from homology"/>
<keyword evidence="5" id="KW-1185">Reference proteome</keyword>
<dbReference type="PANTHER" id="PTHR16301:SF20">
    <property type="entry name" value="IMPACT FAMILY MEMBER YIGZ"/>
    <property type="match status" value="1"/>
</dbReference>
<reference evidence="4 5" key="1">
    <citation type="submission" date="2024-04" db="EMBL/GenBank/DDBJ databases">
        <title>Methanococcoides sp. LMO-2.</title>
        <authorList>
            <person name="Liang L."/>
        </authorList>
    </citation>
    <scope>NUCLEOTIDE SEQUENCE [LARGE SCALE GENOMIC DNA]</scope>
    <source>
        <strain evidence="4 5">LMO-2</strain>
    </source>
</reference>
<dbReference type="SUPFAM" id="SSF54211">
    <property type="entry name" value="Ribosomal protein S5 domain 2-like"/>
    <property type="match status" value="1"/>
</dbReference>
<dbReference type="EMBL" id="JBCAUS010000007">
    <property type="protein sequence ID" value="MEL4306144.1"/>
    <property type="molecule type" value="Genomic_DNA"/>
</dbReference>
<dbReference type="SUPFAM" id="SSF54980">
    <property type="entry name" value="EF-G C-terminal domain-like"/>
    <property type="match status" value="1"/>
</dbReference>
<evidence type="ECO:0000259" key="2">
    <source>
        <dbReference type="Pfam" id="PF01205"/>
    </source>
</evidence>
<comment type="similarity">
    <text evidence="1">Belongs to the IMPACT family.</text>
</comment>
<feature type="domain" description="UPF0029" evidence="3">
    <location>
        <begin position="138"/>
        <end position="192"/>
    </location>
</feature>
<dbReference type="InterPro" id="IPR020568">
    <property type="entry name" value="Ribosomal_Su5_D2-typ_SF"/>
</dbReference>
<dbReference type="RefSeq" id="WP_342127761.1">
    <property type="nucleotide sequence ID" value="NZ_JBCAUS010000007.1"/>
</dbReference>
<evidence type="ECO:0000259" key="3">
    <source>
        <dbReference type="Pfam" id="PF09186"/>
    </source>
</evidence>
<dbReference type="Gene3D" id="3.30.70.240">
    <property type="match status" value="1"/>
</dbReference>
<dbReference type="Pfam" id="PF09186">
    <property type="entry name" value="DUF1949"/>
    <property type="match status" value="1"/>
</dbReference>
<comment type="caution">
    <text evidence="4">The sequence shown here is derived from an EMBL/GenBank/DDBJ whole genome shotgun (WGS) entry which is preliminary data.</text>
</comment>
<evidence type="ECO:0000256" key="1">
    <source>
        <dbReference type="ARBA" id="ARBA00007665"/>
    </source>
</evidence>
<dbReference type="InterPro" id="IPR001498">
    <property type="entry name" value="Impact_N"/>
</dbReference>
<sequence>MYRTVRSDGVAEKELKNSVFIGHAIPIRNEEDAKAFVNSVKERYSDANHNVSAYLIKNGSTLVAKYDDDGEPAGSSGKPVFKVLELKELTNVAVVVTRYFGGIKLGFGGLSRAYREAAVAAIEGAGIIEVHETVTLELKVSYSDMQPVKKLVEECGAVLDENYSDIVELSVEVRKGTEDDLISRIADLTRNRATVSFTDN</sequence>
<dbReference type="Gene3D" id="3.30.230.30">
    <property type="entry name" value="Impact, N-terminal domain"/>
    <property type="match status" value="1"/>
</dbReference>